<dbReference type="EMBL" id="CAADJD010000023">
    <property type="protein sequence ID" value="VFS77871.1"/>
    <property type="molecule type" value="Genomic_DNA"/>
</dbReference>
<keyword evidence="2" id="KW-1185">Reference proteome</keyword>
<dbReference type="AlphaFoldDB" id="A0A485BXT6"/>
<reference evidence="1 2" key="1">
    <citation type="submission" date="2019-03" db="EMBL/GenBank/DDBJ databases">
        <authorList>
            <consortium name="Pathogen Informatics"/>
        </authorList>
    </citation>
    <scope>NUCLEOTIDE SEQUENCE [LARGE SCALE GENOMIC DNA]</scope>
    <source>
        <strain evidence="1 2">NCTC12993</strain>
    </source>
</reference>
<gene>
    <name evidence="1" type="ORF">NCTC12993_05652</name>
</gene>
<sequence>MPWVLYSAKQSPYNGVALVVNGKTAISTFSNKPLPLSAITDTAVRHVKVKGVPLEIYLYSNVAGTDNSLYSILLGLTCGLLRRASVLLYPYHALPSGQRDPLRPLSIANSTWSTNRWWMQNTNRLPVLKP</sequence>
<proteinExistence type="predicted"/>
<evidence type="ECO:0000313" key="1">
    <source>
        <dbReference type="EMBL" id="VFS77871.1"/>
    </source>
</evidence>
<name>A0A485BXT6_KLUCR</name>
<accession>A0A485BXT6</accession>
<evidence type="ECO:0000313" key="2">
    <source>
        <dbReference type="Proteomes" id="UP000401081"/>
    </source>
</evidence>
<dbReference type="Proteomes" id="UP000401081">
    <property type="component" value="Unassembled WGS sequence"/>
</dbReference>
<organism evidence="1 2">
    <name type="scientific">Kluyvera cryocrescens</name>
    <name type="common">Kluyvera citrophila</name>
    <dbReference type="NCBI Taxonomy" id="580"/>
    <lineage>
        <taxon>Bacteria</taxon>
        <taxon>Pseudomonadati</taxon>
        <taxon>Pseudomonadota</taxon>
        <taxon>Gammaproteobacteria</taxon>
        <taxon>Enterobacterales</taxon>
        <taxon>Enterobacteriaceae</taxon>
        <taxon>Kluyvera</taxon>
    </lineage>
</organism>
<protein>
    <submittedName>
        <fullName evidence="1">Phage resistance protein</fullName>
    </submittedName>
</protein>